<dbReference type="CDD" id="cd01066">
    <property type="entry name" value="APP_MetAP"/>
    <property type="match status" value="1"/>
</dbReference>
<dbReference type="InterPro" id="IPR000994">
    <property type="entry name" value="Pept_M24"/>
</dbReference>
<dbReference type="EMBL" id="HG938354">
    <property type="protein sequence ID" value="CDN51109.1"/>
    <property type="molecule type" value="Genomic_DNA"/>
</dbReference>
<reference evidence="4" key="1">
    <citation type="journal article" date="2014" name="BMC Genomics">
        <title>Genome sequencing of two Neorhizobium galegae strains reveals a noeT gene responsible for the unusual acetylation of the nodulation factors.</title>
        <authorList>
            <person name="Osterman J."/>
            <person name="Marsh J."/>
            <person name="Laine P.K."/>
            <person name="Zeng Z."/>
            <person name="Alatalo E."/>
            <person name="Sullivan J.T."/>
            <person name="Young J.P."/>
            <person name="Thomas-Oates J."/>
            <person name="Paulin L."/>
            <person name="Lindstrom K."/>
        </authorList>
    </citation>
    <scope>NUCLEOTIDE SEQUENCE [LARGE SCALE GENOMIC DNA]</scope>
    <source>
        <strain evidence="4">HAMBI 540</strain>
    </source>
</reference>
<dbReference type="InterPro" id="IPR036005">
    <property type="entry name" value="Creatinase/aminopeptidase-like"/>
</dbReference>
<keyword evidence="3" id="KW-0614">Plasmid</keyword>
<evidence type="ECO:0000259" key="2">
    <source>
        <dbReference type="Pfam" id="PF01321"/>
    </source>
</evidence>
<dbReference type="SUPFAM" id="SSF55920">
    <property type="entry name" value="Creatinase/aminopeptidase"/>
    <property type="match status" value="1"/>
</dbReference>
<dbReference type="PANTHER" id="PTHR46112">
    <property type="entry name" value="AMINOPEPTIDASE"/>
    <property type="match status" value="1"/>
</dbReference>
<evidence type="ECO:0000313" key="4">
    <source>
        <dbReference type="Proteomes" id="UP000028181"/>
    </source>
</evidence>
<gene>
    <name evidence="3" type="primary">yqhT</name>
    <name evidence="3" type="ORF">RG540_PA04310</name>
</gene>
<dbReference type="AlphaFoldDB" id="A0A068SZ07"/>
<dbReference type="Gene3D" id="3.40.350.10">
    <property type="entry name" value="Creatinase/prolidase N-terminal domain"/>
    <property type="match status" value="1"/>
</dbReference>
<dbReference type="KEGG" id="ngg:RG540_PA04310"/>
<dbReference type="InterPro" id="IPR029149">
    <property type="entry name" value="Creatin/AminoP/Spt16_N"/>
</dbReference>
<dbReference type="GeneID" id="24261329"/>
<feature type="domain" description="Peptidase M24" evidence="1">
    <location>
        <begin position="154"/>
        <end position="345"/>
    </location>
</feature>
<evidence type="ECO:0000313" key="3">
    <source>
        <dbReference type="EMBL" id="CDN51109.1"/>
    </source>
</evidence>
<sequence length="385" mass="41677">MFSRAEFDRRIARARDAMASAGADLLLVDSGELLAWLTGYTVSETMYRAAFLPREGDAWFTLRALDEAPCREKSWISDVVGFADTDEAQAAVAASIRERRFADARIGLDTNSYSMSAATFMRLSALLPDASFIPMPGLSDSLRWVKSDEEIAVLRQASAIADKAMLEIARQARPGMTTRDAAAIASQVFLREGADTGEVGPVVKATGSHEFLHGAFKTETITEGDILHVELIPRVGNYGARMMRPVVVGEPSATLNAAAEKLVALQDRQIAAMKPGAVARDIDAIMRQGALDAHLRPTYENVTAYTLGLYTRTPRTSDFSRVFLPTSHWVLQEGMVFHLYATAQGLGFSETVAVGADGGVRLTTSPRCVLTGLGKHPFEQTLSGS</sequence>
<evidence type="ECO:0000259" key="1">
    <source>
        <dbReference type="Pfam" id="PF00557"/>
    </source>
</evidence>
<dbReference type="PANTHER" id="PTHR46112:SF3">
    <property type="entry name" value="AMINOPEPTIDASE YPDF"/>
    <property type="match status" value="1"/>
</dbReference>
<dbReference type="RefSeq" id="WP_041364450.1">
    <property type="nucleotide sequence ID" value="NZ_HG938354.1"/>
</dbReference>
<proteinExistence type="predicted"/>
<dbReference type="eggNOG" id="COG0006">
    <property type="taxonomic scope" value="Bacteria"/>
</dbReference>
<dbReference type="InterPro" id="IPR000587">
    <property type="entry name" value="Creatinase_N"/>
</dbReference>
<geneLocation type="plasmid" evidence="4">
    <name>II</name>
</geneLocation>
<dbReference type="InterPro" id="IPR050659">
    <property type="entry name" value="Peptidase_M24B"/>
</dbReference>
<organism evidence="3 4">
    <name type="scientific">Neorhizobium galegae bv. orientalis str. HAMBI 540</name>
    <dbReference type="NCBI Taxonomy" id="1028800"/>
    <lineage>
        <taxon>Bacteria</taxon>
        <taxon>Pseudomonadati</taxon>
        <taxon>Pseudomonadota</taxon>
        <taxon>Alphaproteobacteria</taxon>
        <taxon>Hyphomicrobiales</taxon>
        <taxon>Rhizobiaceae</taxon>
        <taxon>Rhizobium/Agrobacterium group</taxon>
        <taxon>Neorhizobium</taxon>
    </lineage>
</organism>
<dbReference type="Pfam" id="PF01321">
    <property type="entry name" value="Creatinase_N"/>
    <property type="match status" value="1"/>
</dbReference>
<dbReference type="Gene3D" id="3.90.230.10">
    <property type="entry name" value="Creatinase/methionine aminopeptidase superfamily"/>
    <property type="match status" value="1"/>
</dbReference>
<keyword evidence="4" id="KW-1185">Reference proteome</keyword>
<dbReference type="Pfam" id="PF00557">
    <property type="entry name" value="Peptidase_M24"/>
    <property type="match status" value="1"/>
</dbReference>
<dbReference type="OrthoDB" id="9761809at2"/>
<accession>A0A068SZ07</accession>
<protein>
    <submittedName>
        <fullName evidence="3">Uncharacterized peptidase YqhT</fullName>
    </submittedName>
</protein>
<dbReference type="HOGENOM" id="CLU_017266_3_0_5"/>
<dbReference type="Proteomes" id="UP000028181">
    <property type="component" value="Plasmid pHAMBI540a"/>
</dbReference>
<dbReference type="SUPFAM" id="SSF53092">
    <property type="entry name" value="Creatinase/prolidase N-terminal domain"/>
    <property type="match status" value="1"/>
</dbReference>
<feature type="domain" description="Creatinase N-terminal" evidence="2">
    <location>
        <begin position="10"/>
        <end position="145"/>
    </location>
</feature>
<dbReference type="PATRIC" id="fig|1028800.3.peg.5050"/>
<name>A0A068SZ07_NEOGA</name>